<dbReference type="InterPro" id="IPR028345">
    <property type="entry name" value="Antibiotic_NAT-like"/>
</dbReference>
<evidence type="ECO:0000256" key="1">
    <source>
        <dbReference type="ARBA" id="ARBA00006383"/>
    </source>
</evidence>
<dbReference type="SUPFAM" id="SSF110710">
    <property type="entry name" value="TTHA0583/YokD-like"/>
    <property type="match status" value="1"/>
</dbReference>
<comment type="similarity">
    <text evidence="1 4">Belongs to the antibiotic N-acetyltransferase family.</text>
</comment>
<dbReference type="Proteomes" id="UP000318834">
    <property type="component" value="Unassembled WGS sequence"/>
</dbReference>
<dbReference type="AlphaFoldDB" id="A0A537IRR4"/>
<comment type="catalytic activity">
    <reaction evidence="4">
        <text>a 2-deoxystreptamine antibiotic + acetyl-CoA = an N(3)-acetyl-2-deoxystreptamine antibiotic + CoA + H(+)</text>
        <dbReference type="Rhea" id="RHEA:12665"/>
        <dbReference type="ChEBI" id="CHEBI:15378"/>
        <dbReference type="ChEBI" id="CHEBI:57287"/>
        <dbReference type="ChEBI" id="CHEBI:57288"/>
        <dbReference type="ChEBI" id="CHEBI:57921"/>
        <dbReference type="ChEBI" id="CHEBI:77452"/>
        <dbReference type="EC" id="2.3.1.81"/>
    </reaction>
</comment>
<dbReference type="EC" id="2.3.1.-" evidence="4"/>
<reference evidence="5 6" key="1">
    <citation type="journal article" date="2019" name="Nat. Microbiol.">
        <title>Mediterranean grassland soil C-N compound turnover is dependent on rainfall and depth, and is mediated by genomically divergent microorganisms.</title>
        <authorList>
            <person name="Diamond S."/>
            <person name="Andeer P.F."/>
            <person name="Li Z."/>
            <person name="Crits-Christoph A."/>
            <person name="Burstein D."/>
            <person name="Anantharaman K."/>
            <person name="Lane K.R."/>
            <person name="Thomas B.C."/>
            <person name="Pan C."/>
            <person name="Northen T.R."/>
            <person name="Banfield J.F."/>
        </authorList>
    </citation>
    <scope>NUCLEOTIDE SEQUENCE [LARGE SCALE GENOMIC DNA]</scope>
    <source>
        <strain evidence="5">NP_8</strain>
    </source>
</reference>
<evidence type="ECO:0000256" key="2">
    <source>
        <dbReference type="ARBA" id="ARBA00022679"/>
    </source>
</evidence>
<protein>
    <recommendedName>
        <fullName evidence="4">Aminoglycoside N(3)-acetyltransferase</fullName>
        <ecNumber evidence="4">2.3.1.-</ecNumber>
    </recommendedName>
</protein>
<evidence type="ECO:0000313" key="6">
    <source>
        <dbReference type="Proteomes" id="UP000318834"/>
    </source>
</evidence>
<dbReference type="InterPro" id="IPR003679">
    <property type="entry name" value="Amioglycoside_AcTrfase"/>
</dbReference>
<dbReference type="Pfam" id="PF02522">
    <property type="entry name" value="Antibiotic_NAT"/>
    <property type="match status" value="1"/>
</dbReference>
<dbReference type="PANTHER" id="PTHR11104">
    <property type="entry name" value="AMINOGLYCOSIDE N3-ACETYLTRANSFERASE"/>
    <property type="match status" value="1"/>
</dbReference>
<sequence length="290" mass="32217">MRSRMNAPSCSTRARRTATRWFHQARSAYVRRQHAFGPDAFLSALRKVGVSPGDVLMVHSSFDRFRGFTGKPIDVILALQEAVGGAGTLLMPTMPFSGLALEYIAQGEILDVRRTPSRMGLLTELFRRLPDVVRSVHPTHPVAAWGANAGAMVAGHHLAGTPCGTGTPFARLLDYRGKILLLGTGVAAITFFHAAEEILEPVMPFTPFTKETFSLRCRDKDGNIVVCQTRLWDPELARRRNPAKLVATMKQRGLWHEDRVGRLKFVLLHAQDVLDTLRLLAERGIYCYDG</sequence>
<proteinExistence type="inferred from homology"/>
<organism evidence="5 6">
    <name type="scientific">Candidatus Segetimicrobium genomatis</name>
    <dbReference type="NCBI Taxonomy" id="2569760"/>
    <lineage>
        <taxon>Bacteria</taxon>
        <taxon>Bacillati</taxon>
        <taxon>Candidatus Sysuimicrobiota</taxon>
        <taxon>Candidatus Sysuimicrobiia</taxon>
        <taxon>Candidatus Sysuimicrobiales</taxon>
        <taxon>Candidatus Segetimicrobiaceae</taxon>
        <taxon>Candidatus Segetimicrobium</taxon>
    </lineage>
</organism>
<name>A0A537IRR4_9BACT</name>
<gene>
    <name evidence="5" type="ORF">E6H05_08500</name>
</gene>
<evidence type="ECO:0000256" key="3">
    <source>
        <dbReference type="ARBA" id="ARBA00023315"/>
    </source>
</evidence>
<dbReference type="GO" id="GO:0046353">
    <property type="term" value="F:aminoglycoside 3-N-acetyltransferase activity"/>
    <property type="evidence" value="ECO:0007669"/>
    <property type="project" value="UniProtKB-EC"/>
</dbReference>
<comment type="caution">
    <text evidence="5">The sequence shown here is derived from an EMBL/GenBank/DDBJ whole genome shotgun (WGS) entry which is preliminary data.</text>
</comment>
<evidence type="ECO:0000313" key="5">
    <source>
        <dbReference type="EMBL" id="TMI73994.1"/>
    </source>
</evidence>
<keyword evidence="4" id="KW-0046">Antibiotic resistance</keyword>
<accession>A0A537IRR4</accession>
<evidence type="ECO:0000256" key="4">
    <source>
        <dbReference type="RuleBase" id="RU365031"/>
    </source>
</evidence>
<keyword evidence="3 4" id="KW-0012">Acyltransferase</keyword>
<dbReference type="PANTHER" id="PTHR11104:SF0">
    <property type="entry name" value="SPBETA PROPHAGE-DERIVED AMINOGLYCOSIDE N(3')-ACETYLTRANSFERASE-LIKE PROTEIN YOKD"/>
    <property type="match status" value="1"/>
</dbReference>
<dbReference type="EMBL" id="VBAP01000060">
    <property type="protein sequence ID" value="TMI73994.1"/>
    <property type="molecule type" value="Genomic_DNA"/>
</dbReference>
<dbReference type="GO" id="GO:0046677">
    <property type="term" value="P:response to antibiotic"/>
    <property type="evidence" value="ECO:0007669"/>
    <property type="project" value="UniProtKB-KW"/>
</dbReference>
<keyword evidence="2 4" id="KW-0808">Transferase</keyword>